<dbReference type="AlphaFoldDB" id="A0A9N9E4A4"/>
<keyword evidence="2" id="KW-1185">Reference proteome</keyword>
<dbReference type="EMBL" id="CAJVPI010004040">
    <property type="protein sequence ID" value="CAG8664554.1"/>
    <property type="molecule type" value="Genomic_DNA"/>
</dbReference>
<accession>A0A9N9E4A4</accession>
<feature type="non-terminal residue" evidence="1">
    <location>
        <position position="95"/>
    </location>
</feature>
<protein>
    <submittedName>
        <fullName evidence="1">7088_t:CDS:1</fullName>
    </submittedName>
</protein>
<comment type="caution">
    <text evidence="1">The sequence shown here is derived from an EMBL/GenBank/DDBJ whole genome shotgun (WGS) entry which is preliminary data.</text>
</comment>
<organism evidence="1 2">
    <name type="scientific">Paraglomus brasilianum</name>
    <dbReference type="NCBI Taxonomy" id="144538"/>
    <lineage>
        <taxon>Eukaryota</taxon>
        <taxon>Fungi</taxon>
        <taxon>Fungi incertae sedis</taxon>
        <taxon>Mucoromycota</taxon>
        <taxon>Glomeromycotina</taxon>
        <taxon>Glomeromycetes</taxon>
        <taxon>Paraglomerales</taxon>
        <taxon>Paraglomeraceae</taxon>
        <taxon>Paraglomus</taxon>
    </lineage>
</organism>
<name>A0A9N9E4A4_9GLOM</name>
<dbReference type="Proteomes" id="UP000789739">
    <property type="component" value="Unassembled WGS sequence"/>
</dbReference>
<evidence type="ECO:0000313" key="1">
    <source>
        <dbReference type="EMBL" id="CAG8664554.1"/>
    </source>
</evidence>
<reference evidence="1" key="1">
    <citation type="submission" date="2021-06" db="EMBL/GenBank/DDBJ databases">
        <authorList>
            <person name="Kallberg Y."/>
            <person name="Tangrot J."/>
            <person name="Rosling A."/>
        </authorList>
    </citation>
    <scope>NUCLEOTIDE SEQUENCE</scope>
    <source>
        <strain evidence="1">BR232B</strain>
    </source>
</reference>
<gene>
    <name evidence="1" type="ORF">PBRASI_LOCUS10973</name>
</gene>
<proteinExistence type="predicted"/>
<evidence type="ECO:0000313" key="2">
    <source>
        <dbReference type="Proteomes" id="UP000789739"/>
    </source>
</evidence>
<sequence length="95" mass="10613">MSQCAGYPGLFSVLLNYAIENTNKSATIQEWNSRMVLGCGYAALLISTSTYRRIVKDLEDIDNTDIIKLMCQLLGKDNYTIAYSGSDCEDWTLSL</sequence>